<dbReference type="AlphaFoldDB" id="A0A383BAY8"/>
<gene>
    <name evidence="1" type="ORF">METZ01_LOCUS470006</name>
</gene>
<name>A0A383BAY8_9ZZZZ</name>
<sequence length="32" mass="3727">MKTMRLLLPMTVFCTGLFAVINTFEDSYTRIN</sequence>
<proteinExistence type="predicted"/>
<dbReference type="EMBL" id="UINC01198956">
    <property type="protein sequence ID" value="SVE17152.1"/>
    <property type="molecule type" value="Genomic_DNA"/>
</dbReference>
<organism evidence="1">
    <name type="scientific">marine metagenome</name>
    <dbReference type="NCBI Taxonomy" id="408172"/>
    <lineage>
        <taxon>unclassified sequences</taxon>
        <taxon>metagenomes</taxon>
        <taxon>ecological metagenomes</taxon>
    </lineage>
</organism>
<evidence type="ECO:0000313" key="1">
    <source>
        <dbReference type="EMBL" id="SVE17152.1"/>
    </source>
</evidence>
<reference evidence="1" key="1">
    <citation type="submission" date="2018-05" db="EMBL/GenBank/DDBJ databases">
        <authorList>
            <person name="Lanie J.A."/>
            <person name="Ng W.-L."/>
            <person name="Kazmierczak K.M."/>
            <person name="Andrzejewski T.M."/>
            <person name="Davidsen T.M."/>
            <person name="Wayne K.J."/>
            <person name="Tettelin H."/>
            <person name="Glass J.I."/>
            <person name="Rusch D."/>
            <person name="Podicherti R."/>
            <person name="Tsui H.-C.T."/>
            <person name="Winkler M.E."/>
        </authorList>
    </citation>
    <scope>NUCLEOTIDE SEQUENCE</scope>
</reference>
<protein>
    <submittedName>
        <fullName evidence="1">Uncharacterized protein</fullName>
    </submittedName>
</protein>
<accession>A0A383BAY8</accession>
<feature type="non-terminal residue" evidence="1">
    <location>
        <position position="32"/>
    </location>
</feature>
<feature type="non-terminal residue" evidence="1">
    <location>
        <position position="1"/>
    </location>
</feature>